<reference evidence="6 7" key="1">
    <citation type="submission" date="2013-05" db="EMBL/GenBank/DDBJ databases">
        <title>Draft genome sequence of Rubidibacter lacunae KORDI 51-2.</title>
        <authorList>
            <person name="Choi D.H."/>
            <person name="Noh J.H."/>
            <person name="Kwon K.-K."/>
            <person name="Lee J.-H."/>
            <person name="Ryu J.-Y."/>
        </authorList>
    </citation>
    <scope>NUCLEOTIDE SEQUENCE [LARGE SCALE GENOMIC DNA]</scope>
    <source>
        <strain evidence="6 7">KORDI 51-2</strain>
    </source>
</reference>
<dbReference type="EC" id="2.3.2.15" evidence="1"/>
<dbReference type="PANTHER" id="PTHR33447">
    <property type="entry name" value="GLUTATHIONE GAMMA-GLUTAMYLCYSTEINYLTRANSFERASE"/>
    <property type="match status" value="1"/>
</dbReference>
<dbReference type="InterPro" id="IPR007719">
    <property type="entry name" value="PCS_N"/>
</dbReference>
<evidence type="ECO:0000256" key="4">
    <source>
        <dbReference type="ARBA" id="ARBA00022723"/>
    </source>
</evidence>
<dbReference type="Pfam" id="PF05023">
    <property type="entry name" value="Phytochelatin"/>
    <property type="match status" value="1"/>
</dbReference>
<dbReference type="GO" id="GO:0016756">
    <property type="term" value="F:glutathione gamma-glutamylcysteinyltransferase activity"/>
    <property type="evidence" value="ECO:0007669"/>
    <property type="project" value="UniProtKB-EC"/>
</dbReference>
<name>U5DJW8_9CHRO</name>
<dbReference type="STRING" id="582515.KR51_00022610"/>
<dbReference type="InterPro" id="IPR040409">
    <property type="entry name" value="PCS-like"/>
</dbReference>
<dbReference type="InterPro" id="IPR038156">
    <property type="entry name" value="PCS_N_sf"/>
</dbReference>
<sequence>MRRVLTQIGIGIGVTSAAFAGLSAWSAYLTISSPEKVEARSLPAHLVEGDSDRGEKLLEVALAADRSALTEAFQWQEKLSWCGVASAVTVLNAGGRSLSQNSFFTEAVREVRPWVATTFAGMPLEDLGEMLVAHQADVTVRHASTATVDDFRAVLRANASNAEDFLIVNYDRQVVGQEGGGHISPVAAYSEEHDKLLLLDTARYKYPPHWLPVSMMFEAMDTIDSESDRSRGWAEVVVEPKPSVSAAEEG</sequence>
<comment type="caution">
    <text evidence="6">The sequence shown here is derived from an EMBL/GenBank/DDBJ whole genome shotgun (WGS) entry which is preliminary data.</text>
</comment>
<evidence type="ECO:0000313" key="6">
    <source>
        <dbReference type="EMBL" id="ERN41197.1"/>
    </source>
</evidence>
<dbReference type="OrthoDB" id="8560621at2"/>
<feature type="domain" description="Peptidase C83" evidence="5">
    <location>
        <begin position="32"/>
        <end position="241"/>
    </location>
</feature>
<dbReference type="PROSITE" id="PS51443">
    <property type="entry name" value="PCS"/>
    <property type="match status" value="1"/>
</dbReference>
<dbReference type="SUPFAM" id="SSF54001">
    <property type="entry name" value="Cysteine proteinases"/>
    <property type="match status" value="1"/>
</dbReference>
<gene>
    <name evidence="6" type="ORF">KR51_00022610</name>
</gene>
<dbReference type="PATRIC" id="fig|582515.4.peg.2546"/>
<dbReference type="eggNOG" id="COG3271">
    <property type="taxonomic scope" value="Bacteria"/>
</dbReference>
<keyword evidence="4" id="KW-0479">Metal-binding</keyword>
<evidence type="ECO:0000259" key="5">
    <source>
        <dbReference type="PROSITE" id="PS51443"/>
    </source>
</evidence>
<organism evidence="6 7">
    <name type="scientific">Rubidibacter lacunae KORDI 51-2</name>
    <dbReference type="NCBI Taxonomy" id="582515"/>
    <lineage>
        <taxon>Bacteria</taxon>
        <taxon>Bacillati</taxon>
        <taxon>Cyanobacteriota</taxon>
        <taxon>Cyanophyceae</taxon>
        <taxon>Oscillatoriophycideae</taxon>
        <taxon>Chroococcales</taxon>
        <taxon>Aphanothecaceae</taxon>
        <taxon>Rubidibacter</taxon>
    </lineage>
</organism>
<dbReference type="PANTHER" id="PTHR33447:SF20">
    <property type="entry name" value="GLUTATHIONE GAMMA-GLUTAMYLCYSTEINYLTRANSFERASE"/>
    <property type="match status" value="1"/>
</dbReference>
<keyword evidence="3" id="KW-0808">Transferase</keyword>
<accession>U5DJW8</accession>
<dbReference type="GO" id="GO:0010038">
    <property type="term" value="P:response to metal ion"/>
    <property type="evidence" value="ECO:0007669"/>
    <property type="project" value="InterPro"/>
</dbReference>
<dbReference type="Gene3D" id="3.90.70.30">
    <property type="entry name" value="Phytochelatin synthase, N-terminal domain"/>
    <property type="match status" value="1"/>
</dbReference>
<evidence type="ECO:0000256" key="2">
    <source>
        <dbReference type="ARBA" id="ARBA00022539"/>
    </source>
</evidence>
<protein>
    <recommendedName>
        <fullName evidence="1">glutathione gamma-glutamylcysteinyltransferase</fullName>
        <ecNumber evidence="1">2.3.2.15</ecNumber>
    </recommendedName>
</protein>
<dbReference type="AlphaFoldDB" id="U5DJW8"/>
<dbReference type="RefSeq" id="WP_022607401.1">
    <property type="nucleotide sequence ID" value="NZ_ASSJ01000053.1"/>
</dbReference>
<evidence type="ECO:0000256" key="3">
    <source>
        <dbReference type="ARBA" id="ARBA00022679"/>
    </source>
</evidence>
<dbReference type="Proteomes" id="UP000016960">
    <property type="component" value="Unassembled WGS sequence"/>
</dbReference>
<dbReference type="InterPro" id="IPR038765">
    <property type="entry name" value="Papain-like_cys_pep_sf"/>
</dbReference>
<keyword evidence="2" id="KW-0104">Cadmium</keyword>
<dbReference type="GO" id="GO:0046872">
    <property type="term" value="F:metal ion binding"/>
    <property type="evidence" value="ECO:0007669"/>
    <property type="project" value="UniProtKB-KW"/>
</dbReference>
<dbReference type="EMBL" id="ASSJ01000053">
    <property type="protein sequence ID" value="ERN41197.1"/>
    <property type="molecule type" value="Genomic_DNA"/>
</dbReference>
<evidence type="ECO:0000256" key="1">
    <source>
        <dbReference type="ARBA" id="ARBA00012468"/>
    </source>
</evidence>
<keyword evidence="7" id="KW-1185">Reference proteome</keyword>
<proteinExistence type="predicted"/>
<dbReference type="InParanoid" id="U5DJW8"/>
<evidence type="ECO:0000313" key="7">
    <source>
        <dbReference type="Proteomes" id="UP000016960"/>
    </source>
</evidence>
<dbReference type="GO" id="GO:0046938">
    <property type="term" value="P:phytochelatin biosynthetic process"/>
    <property type="evidence" value="ECO:0007669"/>
    <property type="project" value="InterPro"/>
</dbReference>